<dbReference type="AlphaFoldDB" id="A0A2P6P7F0"/>
<feature type="region of interest" description="Disordered" evidence="1">
    <location>
        <begin position="49"/>
        <end position="68"/>
    </location>
</feature>
<evidence type="ECO:0000256" key="1">
    <source>
        <dbReference type="SAM" id="MobiDB-lite"/>
    </source>
</evidence>
<dbReference type="InterPro" id="IPR029005">
    <property type="entry name" value="LIM-bd/SEUSS"/>
</dbReference>
<feature type="region of interest" description="Disordered" evidence="1">
    <location>
        <begin position="553"/>
        <end position="582"/>
    </location>
</feature>
<dbReference type="Proteomes" id="UP000238479">
    <property type="component" value="Chromosome 7"/>
</dbReference>
<keyword evidence="3" id="KW-1185">Reference proteome</keyword>
<accession>A0A2P6P7F0</accession>
<gene>
    <name evidence="2" type="ORF">RchiOBHm_Chr7g0199161</name>
</gene>
<proteinExistence type="predicted"/>
<feature type="compositionally biased region" description="Low complexity" evidence="1">
    <location>
        <begin position="571"/>
        <end position="582"/>
    </location>
</feature>
<dbReference type="Gramene" id="PRQ17822">
    <property type="protein sequence ID" value="PRQ17822"/>
    <property type="gene ID" value="RchiOBHm_Chr7g0199161"/>
</dbReference>
<reference evidence="2 3" key="1">
    <citation type="journal article" date="2018" name="Nat. Genet.">
        <title>The Rosa genome provides new insights in the design of modern roses.</title>
        <authorList>
            <person name="Bendahmane M."/>
        </authorList>
    </citation>
    <scope>NUCLEOTIDE SEQUENCE [LARGE SCALE GENOMIC DNA]</scope>
    <source>
        <strain evidence="3">cv. Old Blush</strain>
    </source>
</reference>
<dbReference type="PANTHER" id="PTHR10378">
    <property type="entry name" value="LIM DOMAIN-BINDING PROTEIN"/>
    <property type="match status" value="1"/>
</dbReference>
<name>A0A2P6P7F0_ROSCH</name>
<protein>
    <submittedName>
        <fullName evidence="2">Putative LIM-domain binding protein/SEUSS</fullName>
    </submittedName>
</protein>
<dbReference type="Pfam" id="PF01803">
    <property type="entry name" value="LIM_bind"/>
    <property type="match status" value="1"/>
</dbReference>
<evidence type="ECO:0000313" key="2">
    <source>
        <dbReference type="EMBL" id="PRQ17822.1"/>
    </source>
</evidence>
<feature type="compositionally biased region" description="Polar residues" evidence="1">
    <location>
        <begin position="49"/>
        <end position="61"/>
    </location>
</feature>
<comment type="caution">
    <text evidence="2">The sequence shown here is derived from an EMBL/GenBank/DDBJ whole genome shotgun (WGS) entry which is preliminary data.</text>
</comment>
<dbReference type="EMBL" id="PDCK01000045">
    <property type="protein sequence ID" value="PRQ17822.1"/>
    <property type="molecule type" value="Genomic_DNA"/>
</dbReference>
<evidence type="ECO:0000313" key="3">
    <source>
        <dbReference type="Proteomes" id="UP000238479"/>
    </source>
</evidence>
<sequence>MMQNALKEYLNSKMTRNFAQSDNLLQHDAQYQALVASLLNGNLADGSSKFQQTSHLDQNRSQTHKRKQEEQCVFTASPQLALKDHNPLLNGVQQEPISVWRKHKKARLDVNQEAVNEHVFQKMLQSENSAESERDQIRAFFQHNVIPNQDQQAILNAAPQLGIDREKQLQWMRHPVPQQDIVHQATAMHAVPQQEKVHQATAMHQPGVCSHRLMQYLYHTRTRPNDNSLAYWRQFVAEFYDPCAKRRWCLSCYDKVGDHALGISPDAAMVSSWPCGICNCQSGRGFEVSFEVLPRLSKVTFEGGVVDELLFLDLPRESRFSSGLLMLECGRAVQKSVYERLQVVHEGRLRIIFSPNLKILSWEFCTRSHEIFLRRTSVAPQVSELGSAVRNYQCSIDGRESNGLSSQDVQASCNKILEAGGQIEKALNLHEVDYLGFSKKYTRFLQIADVVDSMKDLMTLCHNKGTSPLESLKSYCKGTPTKLQKKKIRGKGQKESAQGLPKDANKLMATSCGQIKSNANQSCSSINTEGFSNVPEYNPVASRDSKWQTSLNRYTSPFEGPKTSNSGPYKNSDGNGLLNSNSSMQQDAMHNLIQEFMNSRAVNRHDRDEVVWGSGKSSAVDVPSGVWGRPAPAAALGNALGSMPVRTRQLHSNAAFTRNLSEVAGSFHGKVLFPESGFSTSNGYHDHNKFYGNDSNLNYGWKA</sequence>
<organism evidence="2 3">
    <name type="scientific">Rosa chinensis</name>
    <name type="common">China rose</name>
    <dbReference type="NCBI Taxonomy" id="74649"/>
    <lineage>
        <taxon>Eukaryota</taxon>
        <taxon>Viridiplantae</taxon>
        <taxon>Streptophyta</taxon>
        <taxon>Embryophyta</taxon>
        <taxon>Tracheophyta</taxon>
        <taxon>Spermatophyta</taxon>
        <taxon>Magnoliopsida</taxon>
        <taxon>eudicotyledons</taxon>
        <taxon>Gunneridae</taxon>
        <taxon>Pentapetalae</taxon>
        <taxon>rosids</taxon>
        <taxon>fabids</taxon>
        <taxon>Rosales</taxon>
        <taxon>Rosaceae</taxon>
        <taxon>Rosoideae</taxon>
        <taxon>Rosoideae incertae sedis</taxon>
        <taxon>Rosa</taxon>
    </lineage>
</organism>